<sequence>MIRMEASLLVCSSSTTPHALSPVNKIFCADISMSRVVGSFHESIFFLSLSFIQQDICIENKHVIESFYRRKALTGQDFANKKVKKLTRLN</sequence>
<dbReference type="Proteomes" id="UP000006729">
    <property type="component" value="Chromosome 4"/>
</dbReference>
<reference evidence="1 2" key="1">
    <citation type="journal article" date="2006" name="Science">
        <title>The genome of black cottonwood, Populus trichocarpa (Torr. &amp; Gray).</title>
        <authorList>
            <person name="Tuskan G.A."/>
            <person name="Difazio S."/>
            <person name="Jansson S."/>
            <person name="Bohlmann J."/>
            <person name="Grigoriev I."/>
            <person name="Hellsten U."/>
            <person name="Putnam N."/>
            <person name="Ralph S."/>
            <person name="Rombauts S."/>
            <person name="Salamov A."/>
            <person name="Schein J."/>
            <person name="Sterck L."/>
            <person name="Aerts A."/>
            <person name="Bhalerao R.R."/>
            <person name="Bhalerao R.P."/>
            <person name="Blaudez D."/>
            <person name="Boerjan W."/>
            <person name="Brun A."/>
            <person name="Brunner A."/>
            <person name="Busov V."/>
            <person name="Campbell M."/>
            <person name="Carlson J."/>
            <person name="Chalot M."/>
            <person name="Chapman J."/>
            <person name="Chen G.L."/>
            <person name="Cooper D."/>
            <person name="Coutinho P.M."/>
            <person name="Couturier J."/>
            <person name="Covert S."/>
            <person name="Cronk Q."/>
            <person name="Cunningham R."/>
            <person name="Davis J."/>
            <person name="Degroeve S."/>
            <person name="Dejardin A."/>
            <person name="Depamphilis C."/>
            <person name="Detter J."/>
            <person name="Dirks B."/>
            <person name="Dubchak I."/>
            <person name="Duplessis S."/>
            <person name="Ehlting J."/>
            <person name="Ellis B."/>
            <person name="Gendler K."/>
            <person name="Goodstein D."/>
            <person name="Gribskov M."/>
            <person name="Grimwood J."/>
            <person name="Groover A."/>
            <person name="Gunter L."/>
            <person name="Hamberger B."/>
            <person name="Heinze B."/>
            <person name="Helariutta Y."/>
            <person name="Henrissat B."/>
            <person name="Holligan D."/>
            <person name="Holt R."/>
            <person name="Huang W."/>
            <person name="Islam-Faridi N."/>
            <person name="Jones S."/>
            <person name="Jones-Rhoades M."/>
            <person name="Jorgensen R."/>
            <person name="Joshi C."/>
            <person name="Kangasjarvi J."/>
            <person name="Karlsson J."/>
            <person name="Kelleher C."/>
            <person name="Kirkpatrick R."/>
            <person name="Kirst M."/>
            <person name="Kohler A."/>
            <person name="Kalluri U."/>
            <person name="Larimer F."/>
            <person name="Leebens-Mack J."/>
            <person name="Leple J.C."/>
            <person name="Locascio P."/>
            <person name="Lou Y."/>
            <person name="Lucas S."/>
            <person name="Martin F."/>
            <person name="Montanini B."/>
            <person name="Napoli C."/>
            <person name="Nelson D.R."/>
            <person name="Nelson C."/>
            <person name="Nieminen K."/>
            <person name="Nilsson O."/>
            <person name="Pereda V."/>
            <person name="Peter G."/>
            <person name="Philippe R."/>
            <person name="Pilate G."/>
            <person name="Poliakov A."/>
            <person name="Razumovskaya J."/>
            <person name="Richardson P."/>
            <person name="Rinaldi C."/>
            <person name="Ritland K."/>
            <person name="Rouze P."/>
            <person name="Ryaboy D."/>
            <person name="Schmutz J."/>
            <person name="Schrader J."/>
            <person name="Segerman B."/>
            <person name="Shin H."/>
            <person name="Siddiqui A."/>
            <person name="Sterky F."/>
            <person name="Terry A."/>
            <person name="Tsai C.J."/>
            <person name="Uberbacher E."/>
            <person name="Unneberg P."/>
            <person name="Vahala J."/>
            <person name="Wall K."/>
            <person name="Wessler S."/>
            <person name="Yang G."/>
            <person name="Yin T."/>
            <person name="Douglas C."/>
            <person name="Marra M."/>
            <person name="Sandberg G."/>
            <person name="Van de Peer Y."/>
            <person name="Rokhsar D."/>
        </authorList>
    </citation>
    <scope>NUCLEOTIDE SEQUENCE [LARGE SCALE GENOMIC DNA]</scope>
    <source>
        <strain evidence="2">cv. Nisqually</strain>
    </source>
</reference>
<gene>
    <name evidence="1" type="ORF">POPTR_004G189850</name>
</gene>
<proteinExistence type="predicted"/>
<evidence type="ECO:0000313" key="1">
    <source>
        <dbReference type="EMBL" id="RQO89546.1"/>
    </source>
</evidence>
<name>A0A3N7EU30_POPTR</name>
<accession>A0A3N7EU30</accession>
<dbReference type="InParanoid" id="A0A3N7EU30"/>
<dbReference type="EMBL" id="CM009293">
    <property type="protein sequence ID" value="RQO89546.1"/>
    <property type="molecule type" value="Genomic_DNA"/>
</dbReference>
<organism evidence="1 2">
    <name type="scientific">Populus trichocarpa</name>
    <name type="common">Western balsam poplar</name>
    <name type="synonym">Populus balsamifera subsp. trichocarpa</name>
    <dbReference type="NCBI Taxonomy" id="3694"/>
    <lineage>
        <taxon>Eukaryota</taxon>
        <taxon>Viridiplantae</taxon>
        <taxon>Streptophyta</taxon>
        <taxon>Embryophyta</taxon>
        <taxon>Tracheophyta</taxon>
        <taxon>Spermatophyta</taxon>
        <taxon>Magnoliopsida</taxon>
        <taxon>eudicotyledons</taxon>
        <taxon>Gunneridae</taxon>
        <taxon>Pentapetalae</taxon>
        <taxon>rosids</taxon>
        <taxon>fabids</taxon>
        <taxon>Malpighiales</taxon>
        <taxon>Salicaceae</taxon>
        <taxon>Saliceae</taxon>
        <taxon>Populus</taxon>
    </lineage>
</organism>
<dbReference type="Gramene" id="Potri.004G189850.1.v4.1">
    <property type="protein sequence ID" value="Potri.004G189850.1.v4.1"/>
    <property type="gene ID" value="Potri.004G189850.v4.1"/>
</dbReference>
<keyword evidence="2" id="KW-1185">Reference proteome</keyword>
<dbReference type="AlphaFoldDB" id="A0A3N7EU30"/>
<evidence type="ECO:0000313" key="2">
    <source>
        <dbReference type="Proteomes" id="UP000006729"/>
    </source>
</evidence>
<protein>
    <submittedName>
        <fullName evidence="1">Uncharacterized protein</fullName>
    </submittedName>
</protein>